<dbReference type="Proteomes" id="UP000008068">
    <property type="component" value="Unassembled WGS sequence"/>
</dbReference>
<dbReference type="PANTHER" id="PTHR22603:SF25">
    <property type="entry name" value="CHOLINE KINASE B1-RELATED"/>
    <property type="match status" value="1"/>
</dbReference>
<evidence type="ECO:0000256" key="2">
    <source>
        <dbReference type="ARBA" id="ARBA00023264"/>
    </source>
</evidence>
<dbReference type="eggNOG" id="KOG2686">
    <property type="taxonomic scope" value="Eukaryota"/>
</dbReference>
<evidence type="ECO:0000313" key="4">
    <source>
        <dbReference type="EMBL" id="EGT49079.1"/>
    </source>
</evidence>
<dbReference type="PANTHER" id="PTHR22603">
    <property type="entry name" value="CHOLINE/ETHANOALAMINE KINASE"/>
    <property type="match status" value="1"/>
</dbReference>
<dbReference type="Gene3D" id="3.30.200.20">
    <property type="entry name" value="Phosphorylase Kinase, domain 1"/>
    <property type="match status" value="1"/>
</dbReference>
<dbReference type="STRING" id="135651.G0PA99"/>
<dbReference type="GO" id="GO:0004103">
    <property type="term" value="F:choline kinase activity"/>
    <property type="evidence" value="ECO:0007669"/>
    <property type="project" value="TreeGrafter"/>
</dbReference>
<keyword evidence="1" id="KW-0443">Lipid metabolism</keyword>
<dbReference type="SUPFAM" id="SSF56112">
    <property type="entry name" value="Protein kinase-like (PK-like)"/>
    <property type="match status" value="1"/>
</dbReference>
<dbReference type="OrthoDB" id="10267235at2759"/>
<dbReference type="GO" id="GO:0006646">
    <property type="term" value="P:phosphatidylethanolamine biosynthetic process"/>
    <property type="evidence" value="ECO:0007669"/>
    <property type="project" value="TreeGrafter"/>
</dbReference>
<dbReference type="EMBL" id="GL380174">
    <property type="protein sequence ID" value="EGT49079.1"/>
    <property type="molecule type" value="Genomic_DNA"/>
</dbReference>
<dbReference type="HOGENOM" id="CLU_012712_2_0_1"/>
<dbReference type="GO" id="GO:0004305">
    <property type="term" value="F:ethanolamine kinase activity"/>
    <property type="evidence" value="ECO:0007669"/>
    <property type="project" value="TreeGrafter"/>
</dbReference>
<proteinExistence type="inferred from homology"/>
<sequence length="314" mass="36300">MSEIEVWIFWAENGRILLAIKFSKNMGGQSNYLYHVTSSSSTTSYLLRIHRQTPNLVFADTVLFAILSERGLGPKLYGFFDGGRLEEFLPSNYFTKEDSRNPDDLGGEDYEIQTTTVNYSSHPKQVSIESLSQEIDILEKWAKEIFEHTLVFGHSDLGISNILELIPTKELVLIDCEFANYNCRGFDLTMYLSESAIDYPAEYPGININQELTENPPNLRVLCESYLDADNKLKNRISTNREQEIQSLMEECTFFMPVTHLFWALSSMKHSLLKFENGVDLNVQARDRIAVYYYLKPRSQTIYENLAKFNRRQI</sequence>
<reference evidence="5" key="1">
    <citation type="submission" date="2011-07" db="EMBL/GenBank/DDBJ databases">
        <authorList>
            <consortium name="Caenorhabditis brenneri Sequencing and Analysis Consortium"/>
            <person name="Wilson R.K."/>
        </authorList>
    </citation>
    <scope>NUCLEOTIDE SEQUENCE [LARGE SCALE GENOMIC DNA]</scope>
    <source>
        <strain evidence="5">PB2801</strain>
    </source>
</reference>
<dbReference type="OMA" id="SEIEVWI"/>
<accession>G0PA99</accession>
<organism evidence="5">
    <name type="scientific">Caenorhabditis brenneri</name>
    <name type="common">Nematode worm</name>
    <dbReference type="NCBI Taxonomy" id="135651"/>
    <lineage>
        <taxon>Eukaryota</taxon>
        <taxon>Metazoa</taxon>
        <taxon>Ecdysozoa</taxon>
        <taxon>Nematoda</taxon>
        <taxon>Chromadorea</taxon>
        <taxon>Rhabditida</taxon>
        <taxon>Rhabditina</taxon>
        <taxon>Rhabditomorpha</taxon>
        <taxon>Rhabditoidea</taxon>
        <taxon>Rhabditidae</taxon>
        <taxon>Peloderinae</taxon>
        <taxon>Caenorhabditis</taxon>
    </lineage>
</organism>
<keyword evidence="5" id="KW-1185">Reference proteome</keyword>
<dbReference type="InParanoid" id="G0PA99"/>
<evidence type="ECO:0000313" key="5">
    <source>
        <dbReference type="Proteomes" id="UP000008068"/>
    </source>
</evidence>
<evidence type="ECO:0000256" key="3">
    <source>
        <dbReference type="ARBA" id="ARBA00038211"/>
    </source>
</evidence>
<name>G0PA99_CAEBE</name>
<protein>
    <submittedName>
        <fullName evidence="4">Uncharacterized protein</fullName>
    </submittedName>
</protein>
<keyword evidence="1" id="KW-0594">Phospholipid biosynthesis</keyword>
<dbReference type="Gene3D" id="3.90.1200.10">
    <property type="match status" value="1"/>
</dbReference>
<dbReference type="Pfam" id="PF01633">
    <property type="entry name" value="Choline_kinase"/>
    <property type="match status" value="2"/>
</dbReference>
<dbReference type="InterPro" id="IPR011009">
    <property type="entry name" value="Kinase-like_dom_sf"/>
</dbReference>
<dbReference type="GO" id="GO:0005737">
    <property type="term" value="C:cytoplasm"/>
    <property type="evidence" value="ECO:0007669"/>
    <property type="project" value="TreeGrafter"/>
</dbReference>
<evidence type="ECO:0000256" key="1">
    <source>
        <dbReference type="ARBA" id="ARBA00023209"/>
    </source>
</evidence>
<dbReference type="AlphaFoldDB" id="G0PA99"/>
<keyword evidence="2" id="KW-1208">Phospholipid metabolism</keyword>
<comment type="similarity">
    <text evidence="3">Belongs to the choline/ethanolamine kinase family.</text>
</comment>
<gene>
    <name evidence="4" type="ORF">CAEBREN_04796</name>
</gene>
<keyword evidence="1" id="KW-0444">Lipid biosynthesis</keyword>